<gene>
    <name evidence="3" type="ORF">P280DRAFT_390462</name>
</gene>
<dbReference type="OrthoDB" id="64281at2759"/>
<feature type="compositionally biased region" description="Polar residues" evidence="1">
    <location>
        <begin position="380"/>
        <end position="395"/>
    </location>
</feature>
<dbReference type="Pfam" id="PF24320">
    <property type="entry name" value="DUF7492"/>
    <property type="match status" value="1"/>
</dbReference>
<protein>
    <recommendedName>
        <fullName evidence="2">DUF7492 domain-containing protein</fullName>
    </recommendedName>
</protein>
<feature type="compositionally biased region" description="Polar residues" evidence="1">
    <location>
        <begin position="354"/>
        <end position="364"/>
    </location>
</feature>
<evidence type="ECO:0000313" key="3">
    <source>
        <dbReference type="EMBL" id="KAF2644435.1"/>
    </source>
</evidence>
<evidence type="ECO:0000256" key="1">
    <source>
        <dbReference type="SAM" id="MobiDB-lite"/>
    </source>
</evidence>
<feature type="domain" description="DUF7492" evidence="2">
    <location>
        <begin position="15"/>
        <end position="285"/>
    </location>
</feature>
<proteinExistence type="predicted"/>
<feature type="compositionally biased region" description="Low complexity" evidence="1">
    <location>
        <begin position="314"/>
        <end position="347"/>
    </location>
</feature>
<evidence type="ECO:0000259" key="2">
    <source>
        <dbReference type="Pfam" id="PF24320"/>
    </source>
</evidence>
<name>A0A6A6S9L7_9PLEO</name>
<reference evidence="3" key="1">
    <citation type="journal article" date="2020" name="Stud. Mycol.">
        <title>101 Dothideomycetes genomes: a test case for predicting lifestyles and emergence of pathogens.</title>
        <authorList>
            <person name="Haridas S."/>
            <person name="Albert R."/>
            <person name="Binder M."/>
            <person name="Bloem J."/>
            <person name="Labutti K."/>
            <person name="Salamov A."/>
            <person name="Andreopoulos B."/>
            <person name="Baker S."/>
            <person name="Barry K."/>
            <person name="Bills G."/>
            <person name="Bluhm B."/>
            <person name="Cannon C."/>
            <person name="Castanera R."/>
            <person name="Culley D."/>
            <person name="Daum C."/>
            <person name="Ezra D."/>
            <person name="Gonzalez J."/>
            <person name="Henrissat B."/>
            <person name="Kuo A."/>
            <person name="Liang C."/>
            <person name="Lipzen A."/>
            <person name="Lutzoni F."/>
            <person name="Magnuson J."/>
            <person name="Mondo S."/>
            <person name="Nolan M."/>
            <person name="Ohm R."/>
            <person name="Pangilinan J."/>
            <person name="Park H.-J."/>
            <person name="Ramirez L."/>
            <person name="Alfaro M."/>
            <person name="Sun H."/>
            <person name="Tritt A."/>
            <person name="Yoshinaga Y."/>
            <person name="Zwiers L.-H."/>
            <person name="Turgeon B."/>
            <person name="Goodwin S."/>
            <person name="Spatafora J."/>
            <person name="Crous P."/>
            <person name="Grigoriev I."/>
        </authorList>
    </citation>
    <scope>NUCLEOTIDE SEQUENCE</scope>
    <source>
        <strain evidence="3">CBS 473.64</strain>
    </source>
</reference>
<organism evidence="3 4">
    <name type="scientific">Massarina eburnea CBS 473.64</name>
    <dbReference type="NCBI Taxonomy" id="1395130"/>
    <lineage>
        <taxon>Eukaryota</taxon>
        <taxon>Fungi</taxon>
        <taxon>Dikarya</taxon>
        <taxon>Ascomycota</taxon>
        <taxon>Pezizomycotina</taxon>
        <taxon>Dothideomycetes</taxon>
        <taxon>Pleosporomycetidae</taxon>
        <taxon>Pleosporales</taxon>
        <taxon>Massarineae</taxon>
        <taxon>Massarinaceae</taxon>
        <taxon>Massarina</taxon>
    </lineage>
</organism>
<dbReference type="InterPro" id="IPR055915">
    <property type="entry name" value="DUF7492"/>
</dbReference>
<accession>A0A6A6S9L7</accession>
<feature type="region of interest" description="Disordered" evidence="1">
    <location>
        <begin position="313"/>
        <end position="397"/>
    </location>
</feature>
<evidence type="ECO:0000313" key="4">
    <source>
        <dbReference type="Proteomes" id="UP000799753"/>
    </source>
</evidence>
<keyword evidence="4" id="KW-1185">Reference proteome</keyword>
<dbReference type="AlphaFoldDB" id="A0A6A6S9L7"/>
<feature type="region of interest" description="Disordered" evidence="1">
    <location>
        <begin position="410"/>
        <end position="436"/>
    </location>
</feature>
<dbReference type="Proteomes" id="UP000799753">
    <property type="component" value="Unassembled WGS sequence"/>
</dbReference>
<sequence length="436" mass="46444">MAALAGLGLATPFATGHSWVEQLRNLNDKGEYIGEYGYARGMVSKTDPGFSGFSMNYLLPAIGEKSLPFIGDETLLCAPTQREAKQSSDKYPRLQAAPGKFIAMRYTENGHTTLVDSPTNLPKPKSGGTIFVYGTTDPKPDEKLVNVMKWTEDGQGGDKRGFIVGMNDFDDGRCYEMPQIENANNPNFLDRHKKYPDYAMGQVPATADTPGQVGLFCETDVKIPKDAQTGKPLTLYWVWQWNTMPGKDAQTPNGKSEYYTTCIDVDIVDAVKQDTNAKYALGQQDAWSKAPDGFASRTALYTDAIKAEPGPYFSKSGSGSSSGGSAPAASTTAPAASSSKPAALPTTLAIVTSPAGSKPSNPASNADGIPMISSRPGRPQHTNATLPNSGDSSNNVVTVTDTVLVTVTAPAVTATPRARRDLRPGAKFRGMSTSED</sequence>
<dbReference type="EMBL" id="MU006778">
    <property type="protein sequence ID" value="KAF2644435.1"/>
    <property type="molecule type" value="Genomic_DNA"/>
</dbReference>
<dbReference type="Gene3D" id="2.70.50.70">
    <property type="match status" value="1"/>
</dbReference>